<dbReference type="GO" id="GO:0031369">
    <property type="term" value="F:translation initiation factor binding"/>
    <property type="evidence" value="ECO:0007669"/>
    <property type="project" value="TreeGrafter"/>
</dbReference>
<evidence type="ECO:0000256" key="9">
    <source>
        <dbReference type="ARBA" id="ARBA00026227"/>
    </source>
</evidence>
<dbReference type="GO" id="GO:0015031">
    <property type="term" value="P:protein transport"/>
    <property type="evidence" value="ECO:0007669"/>
    <property type="project" value="UniProtKB-KW"/>
</dbReference>
<feature type="compositionally biased region" description="Basic and acidic residues" evidence="11">
    <location>
        <begin position="232"/>
        <end position="244"/>
    </location>
</feature>
<evidence type="ECO:0000256" key="11">
    <source>
        <dbReference type="SAM" id="MobiDB-lite"/>
    </source>
</evidence>
<evidence type="ECO:0000313" key="13">
    <source>
        <dbReference type="Proteomes" id="UP000800092"/>
    </source>
</evidence>
<protein>
    <recommendedName>
        <fullName evidence="9">mRNA export factor GLE1</fullName>
    </recommendedName>
    <alternativeName>
        <fullName evidence="10">Nucleoporin GLE1</fullName>
    </alternativeName>
</protein>
<sequence length="551" mass="61507">MDQTKERGKQDDPSSFFEDMFTRLCIDEQRTFATELDVLDRRSSKLHHELLEASRKAHEQVYRAAEAERIRAEELERRERLQRITKPPDPLPPPPAPPSPPAHPAPAPVQTPFPATPAPSVTPAPPASSVTSASLQFAPSNLTTAAPAQQPLSFSRAAPVPAKPSPSSEKAFQDPVKTQQASEQVSLSQHALSSDRQRIEQNQNLPGKKSPALSAPPAEPPKIQVNGISRTTTDRRVRSAESTHEQFLDIHQRLKEMRRSVVSYCKQNPQAKGKLGDMRRDINTRVGQLSTDKAANKKAIERIQMTLTEARRIQEPKVDMAKFLITPPKPMMLESGVFAYLLSILSKKIIAQLAEEAGRDTKRAEPIGTMAATVFSTDSLKLEGQPLVDILVAKYHVVCPVLFGIRGNEETKNGRRRLGWLEEDKGSGRYISENAHNDRMTGLGAGYASLSLRDFSKSTRRNPYPSYHFWRALSRILNTPPREITTTHVVILRGMLENYIPRFIRFYGHPGYVALRKALNEFPAHAPQGPALSSLKVLKDILKRDEHLTIT</sequence>
<keyword evidence="7" id="KW-0906">Nuclear pore complex</keyword>
<dbReference type="GO" id="GO:0044614">
    <property type="term" value="C:nuclear pore cytoplasmic filaments"/>
    <property type="evidence" value="ECO:0007669"/>
    <property type="project" value="TreeGrafter"/>
</dbReference>
<organism evidence="12 13">
    <name type="scientific">Viridothelium virens</name>
    <name type="common">Speckled blister lichen</name>
    <name type="synonym">Trypethelium virens</name>
    <dbReference type="NCBI Taxonomy" id="1048519"/>
    <lineage>
        <taxon>Eukaryota</taxon>
        <taxon>Fungi</taxon>
        <taxon>Dikarya</taxon>
        <taxon>Ascomycota</taxon>
        <taxon>Pezizomycotina</taxon>
        <taxon>Dothideomycetes</taxon>
        <taxon>Dothideomycetes incertae sedis</taxon>
        <taxon>Trypetheliales</taxon>
        <taxon>Trypetheliaceae</taxon>
        <taxon>Viridothelium</taxon>
    </lineage>
</organism>
<dbReference type="GO" id="GO:0000822">
    <property type="term" value="F:inositol hexakisphosphate binding"/>
    <property type="evidence" value="ECO:0007669"/>
    <property type="project" value="TreeGrafter"/>
</dbReference>
<evidence type="ECO:0000256" key="5">
    <source>
        <dbReference type="ARBA" id="ARBA00022927"/>
    </source>
</evidence>
<gene>
    <name evidence="12" type="ORF">EV356DRAFT_505009</name>
</gene>
<dbReference type="InterPro" id="IPR038506">
    <property type="entry name" value="GLE1-like_sf"/>
</dbReference>
<comment type="subcellular location">
    <subcellularLocation>
        <location evidence="1">Nucleus</location>
        <location evidence="1">Nuclear pore complex</location>
    </subcellularLocation>
</comment>
<feature type="compositionally biased region" description="Pro residues" evidence="11">
    <location>
        <begin position="87"/>
        <end position="126"/>
    </location>
</feature>
<accession>A0A6A6H3Q0</accession>
<feature type="compositionally biased region" description="Polar residues" evidence="11">
    <location>
        <begin position="135"/>
        <end position="153"/>
    </location>
</feature>
<evidence type="ECO:0000256" key="8">
    <source>
        <dbReference type="ARBA" id="ARBA00023242"/>
    </source>
</evidence>
<dbReference type="OrthoDB" id="420884at2759"/>
<dbReference type="PANTHER" id="PTHR12960">
    <property type="entry name" value="GLE-1-RELATED"/>
    <property type="match status" value="1"/>
</dbReference>
<feature type="compositionally biased region" description="Low complexity" evidence="11">
    <location>
        <begin position="206"/>
        <end position="216"/>
    </location>
</feature>
<comment type="similarity">
    <text evidence="2">Belongs to the GLE1 family.</text>
</comment>
<evidence type="ECO:0000256" key="3">
    <source>
        <dbReference type="ARBA" id="ARBA00022448"/>
    </source>
</evidence>
<keyword evidence="8" id="KW-0539">Nucleus</keyword>
<dbReference type="AlphaFoldDB" id="A0A6A6H3Q0"/>
<keyword evidence="5" id="KW-0653">Protein transport</keyword>
<dbReference type="Pfam" id="PF07817">
    <property type="entry name" value="GLE1"/>
    <property type="match status" value="1"/>
</dbReference>
<name>A0A6A6H3Q0_VIRVR</name>
<feature type="compositionally biased region" description="Low complexity" evidence="11">
    <location>
        <begin position="155"/>
        <end position="170"/>
    </location>
</feature>
<evidence type="ECO:0000256" key="6">
    <source>
        <dbReference type="ARBA" id="ARBA00023010"/>
    </source>
</evidence>
<evidence type="ECO:0000256" key="4">
    <source>
        <dbReference type="ARBA" id="ARBA00022816"/>
    </source>
</evidence>
<keyword evidence="4" id="KW-0509">mRNA transport</keyword>
<evidence type="ECO:0000256" key="10">
    <source>
        <dbReference type="ARBA" id="ARBA00029983"/>
    </source>
</evidence>
<feature type="region of interest" description="Disordered" evidence="11">
    <location>
        <begin position="71"/>
        <end position="244"/>
    </location>
</feature>
<evidence type="ECO:0000256" key="1">
    <source>
        <dbReference type="ARBA" id="ARBA00004567"/>
    </source>
</evidence>
<dbReference type="GO" id="GO:0005737">
    <property type="term" value="C:cytoplasm"/>
    <property type="evidence" value="ECO:0007669"/>
    <property type="project" value="TreeGrafter"/>
</dbReference>
<reference evidence="12" key="1">
    <citation type="journal article" date="2020" name="Stud. Mycol.">
        <title>101 Dothideomycetes genomes: a test case for predicting lifestyles and emergence of pathogens.</title>
        <authorList>
            <person name="Haridas S."/>
            <person name="Albert R."/>
            <person name="Binder M."/>
            <person name="Bloem J."/>
            <person name="Labutti K."/>
            <person name="Salamov A."/>
            <person name="Andreopoulos B."/>
            <person name="Baker S."/>
            <person name="Barry K."/>
            <person name="Bills G."/>
            <person name="Bluhm B."/>
            <person name="Cannon C."/>
            <person name="Castanera R."/>
            <person name="Culley D."/>
            <person name="Daum C."/>
            <person name="Ezra D."/>
            <person name="Gonzalez J."/>
            <person name="Henrissat B."/>
            <person name="Kuo A."/>
            <person name="Liang C."/>
            <person name="Lipzen A."/>
            <person name="Lutzoni F."/>
            <person name="Magnuson J."/>
            <person name="Mondo S."/>
            <person name="Nolan M."/>
            <person name="Ohm R."/>
            <person name="Pangilinan J."/>
            <person name="Park H.-J."/>
            <person name="Ramirez L."/>
            <person name="Alfaro M."/>
            <person name="Sun H."/>
            <person name="Tritt A."/>
            <person name="Yoshinaga Y."/>
            <person name="Zwiers L.-H."/>
            <person name="Turgeon B."/>
            <person name="Goodwin S."/>
            <person name="Spatafora J."/>
            <person name="Crous P."/>
            <person name="Grigoriev I."/>
        </authorList>
    </citation>
    <scope>NUCLEOTIDE SEQUENCE</scope>
    <source>
        <strain evidence="12">Tuck. ex Michener</strain>
    </source>
</reference>
<dbReference type="InterPro" id="IPR012476">
    <property type="entry name" value="GLE1"/>
</dbReference>
<dbReference type="GO" id="GO:0005543">
    <property type="term" value="F:phospholipid binding"/>
    <property type="evidence" value="ECO:0007669"/>
    <property type="project" value="TreeGrafter"/>
</dbReference>
<dbReference type="EMBL" id="ML991813">
    <property type="protein sequence ID" value="KAF2232724.1"/>
    <property type="molecule type" value="Genomic_DNA"/>
</dbReference>
<dbReference type="GO" id="GO:0016973">
    <property type="term" value="P:poly(A)+ mRNA export from nucleus"/>
    <property type="evidence" value="ECO:0007669"/>
    <property type="project" value="InterPro"/>
</dbReference>
<dbReference type="Proteomes" id="UP000800092">
    <property type="component" value="Unassembled WGS sequence"/>
</dbReference>
<evidence type="ECO:0000256" key="2">
    <source>
        <dbReference type="ARBA" id="ARBA00011056"/>
    </source>
</evidence>
<evidence type="ECO:0000313" key="12">
    <source>
        <dbReference type="EMBL" id="KAF2232724.1"/>
    </source>
</evidence>
<evidence type="ECO:0000256" key="7">
    <source>
        <dbReference type="ARBA" id="ARBA00023132"/>
    </source>
</evidence>
<keyword evidence="13" id="KW-1185">Reference proteome</keyword>
<dbReference type="PANTHER" id="PTHR12960:SF0">
    <property type="entry name" value="MRNA EXPORT FACTOR GLE1"/>
    <property type="match status" value="1"/>
</dbReference>
<keyword evidence="6" id="KW-0811">Translocation</keyword>
<dbReference type="Gene3D" id="1.25.40.510">
    <property type="entry name" value="GLE1-like"/>
    <property type="match status" value="1"/>
</dbReference>
<feature type="compositionally biased region" description="Basic and acidic residues" evidence="11">
    <location>
        <begin position="71"/>
        <end position="82"/>
    </location>
</feature>
<keyword evidence="3" id="KW-0813">Transport</keyword>
<proteinExistence type="inferred from homology"/>
<feature type="compositionally biased region" description="Polar residues" evidence="11">
    <location>
        <begin position="176"/>
        <end position="192"/>
    </location>
</feature>